<protein>
    <submittedName>
        <fullName evidence="2">Uncharacterized protein</fullName>
    </submittedName>
</protein>
<evidence type="ECO:0000313" key="3">
    <source>
        <dbReference type="Proteomes" id="UP000252107"/>
    </source>
</evidence>
<reference evidence="2" key="1">
    <citation type="submission" date="2016-04" db="EMBL/GenBank/DDBJ databases">
        <authorList>
            <person name="Tabuchi Yagui T.R."/>
        </authorList>
    </citation>
    <scope>NUCLEOTIDE SEQUENCE [LARGE SCALE GENOMIC DNA]</scope>
    <source>
        <strain evidence="2">NIES-26</strain>
    </source>
</reference>
<dbReference type="EMBL" id="LXQD01000153">
    <property type="protein sequence ID" value="RCJ35370.1"/>
    <property type="molecule type" value="Genomic_DNA"/>
</dbReference>
<keyword evidence="3" id="KW-1185">Reference proteome</keyword>
<feature type="region of interest" description="Disordered" evidence="1">
    <location>
        <begin position="1"/>
        <end position="21"/>
    </location>
</feature>
<evidence type="ECO:0000256" key="1">
    <source>
        <dbReference type="SAM" id="MobiDB-lite"/>
    </source>
</evidence>
<feature type="compositionally biased region" description="Polar residues" evidence="1">
    <location>
        <begin position="1"/>
        <end position="19"/>
    </location>
</feature>
<accession>A0A367RI16</accession>
<gene>
    <name evidence="2" type="ORF">A6770_16225</name>
</gene>
<dbReference type="Proteomes" id="UP000252107">
    <property type="component" value="Unassembled WGS sequence"/>
</dbReference>
<name>A0A367RI16_9NOSO</name>
<organism evidence="2 3">
    <name type="scientific">Nostoc minutum NIES-26</name>
    <dbReference type="NCBI Taxonomy" id="1844469"/>
    <lineage>
        <taxon>Bacteria</taxon>
        <taxon>Bacillati</taxon>
        <taxon>Cyanobacteriota</taxon>
        <taxon>Cyanophyceae</taxon>
        <taxon>Nostocales</taxon>
        <taxon>Nostocaceae</taxon>
        <taxon>Nostoc</taxon>
    </lineage>
</organism>
<comment type="caution">
    <text evidence="2">The sequence shown here is derived from an EMBL/GenBank/DDBJ whole genome shotgun (WGS) entry which is preliminary data.</text>
</comment>
<dbReference type="AlphaFoldDB" id="A0A367RI16"/>
<proteinExistence type="predicted"/>
<sequence length="90" mass="10046">MYALRQEQTNYTASSTASRKQPPLVDPAVIRAAGQIYYTHCEVHPEIVGQPSGVAINRVTHRGKVIFTNQPVLLPQECFVPLSQIESCMY</sequence>
<evidence type="ECO:0000313" key="2">
    <source>
        <dbReference type="EMBL" id="RCJ35370.1"/>
    </source>
</evidence>